<keyword evidence="3" id="KW-1185">Reference proteome</keyword>
<accession>A0A2I0KC44</accession>
<evidence type="ECO:0000259" key="1">
    <source>
        <dbReference type="Pfam" id="PF00564"/>
    </source>
</evidence>
<dbReference type="SUPFAM" id="SSF54277">
    <property type="entry name" value="CAD &amp; PB1 domains"/>
    <property type="match status" value="1"/>
</dbReference>
<gene>
    <name evidence="2" type="ORF">CRG98_013522</name>
</gene>
<sequence>MEPPPPKAPPPSPAVGFNRLLPTLFLRQQLGPEPPRRRPRHAIEATANVQLWQPYHPQAPRQFPLLRWRRDPHHGHPQTHIVGDETRPFTLKYQLPNEDLNSLITVSADEDLDNMIDDHNRFPIKEKSRAQEGGPSPILGAPIQARFALLGATFTDPLLKDSRSSPAFLNLRFRYNF</sequence>
<dbReference type="Pfam" id="PF00564">
    <property type="entry name" value="PB1"/>
    <property type="match status" value="1"/>
</dbReference>
<dbReference type="EMBL" id="PGOL01000690">
    <property type="protein sequence ID" value="PKI66114.1"/>
    <property type="molecule type" value="Genomic_DNA"/>
</dbReference>
<reference evidence="2 3" key="1">
    <citation type="submission" date="2017-11" db="EMBL/GenBank/DDBJ databases">
        <title>De-novo sequencing of pomegranate (Punica granatum L.) genome.</title>
        <authorList>
            <person name="Akparov Z."/>
            <person name="Amiraslanov A."/>
            <person name="Hajiyeva S."/>
            <person name="Abbasov M."/>
            <person name="Kaur K."/>
            <person name="Hamwieh A."/>
            <person name="Solovyev V."/>
            <person name="Salamov A."/>
            <person name="Braich B."/>
            <person name="Kosarev P."/>
            <person name="Mahmoud A."/>
            <person name="Hajiyev E."/>
            <person name="Babayeva S."/>
            <person name="Izzatullayeva V."/>
            <person name="Mammadov A."/>
            <person name="Mammadov A."/>
            <person name="Sharifova S."/>
            <person name="Ojaghi J."/>
            <person name="Eynullazada K."/>
            <person name="Bayramov B."/>
            <person name="Abdulazimova A."/>
            <person name="Shahmuradov I."/>
        </authorList>
    </citation>
    <scope>NUCLEOTIDE SEQUENCE [LARGE SCALE GENOMIC DNA]</scope>
    <source>
        <strain evidence="3">cv. AG2017</strain>
        <tissue evidence="2">Leaf</tissue>
    </source>
</reference>
<dbReference type="Proteomes" id="UP000233551">
    <property type="component" value="Unassembled WGS sequence"/>
</dbReference>
<dbReference type="AlphaFoldDB" id="A0A2I0KC44"/>
<dbReference type="InterPro" id="IPR000270">
    <property type="entry name" value="PB1_dom"/>
</dbReference>
<protein>
    <recommendedName>
        <fullName evidence="1">PB1 domain-containing protein</fullName>
    </recommendedName>
</protein>
<feature type="domain" description="PB1" evidence="1">
    <location>
        <begin position="85"/>
        <end position="122"/>
    </location>
</feature>
<dbReference type="PANTHER" id="PTHR31066">
    <property type="entry name" value="OS05G0427100 PROTEIN-RELATED"/>
    <property type="match status" value="1"/>
</dbReference>
<name>A0A2I0KC44_PUNGR</name>
<dbReference type="InterPro" id="IPR053198">
    <property type="entry name" value="Gynoecium_Dev_Regulator"/>
</dbReference>
<organism evidence="2 3">
    <name type="scientific">Punica granatum</name>
    <name type="common">Pomegranate</name>
    <dbReference type="NCBI Taxonomy" id="22663"/>
    <lineage>
        <taxon>Eukaryota</taxon>
        <taxon>Viridiplantae</taxon>
        <taxon>Streptophyta</taxon>
        <taxon>Embryophyta</taxon>
        <taxon>Tracheophyta</taxon>
        <taxon>Spermatophyta</taxon>
        <taxon>Magnoliopsida</taxon>
        <taxon>eudicotyledons</taxon>
        <taxon>Gunneridae</taxon>
        <taxon>Pentapetalae</taxon>
        <taxon>rosids</taxon>
        <taxon>malvids</taxon>
        <taxon>Myrtales</taxon>
        <taxon>Lythraceae</taxon>
        <taxon>Punica</taxon>
    </lineage>
</organism>
<dbReference type="PANTHER" id="PTHR31066:SF27">
    <property type="entry name" value="EXPRESSED PROTEIN"/>
    <property type="match status" value="1"/>
</dbReference>
<comment type="caution">
    <text evidence="2">The sequence shown here is derived from an EMBL/GenBank/DDBJ whole genome shotgun (WGS) entry which is preliminary data.</text>
</comment>
<evidence type="ECO:0000313" key="3">
    <source>
        <dbReference type="Proteomes" id="UP000233551"/>
    </source>
</evidence>
<evidence type="ECO:0000313" key="2">
    <source>
        <dbReference type="EMBL" id="PKI66114.1"/>
    </source>
</evidence>
<proteinExistence type="predicted"/>
<dbReference type="STRING" id="22663.A0A2I0KC44"/>